<dbReference type="PROSITE" id="PS50297">
    <property type="entry name" value="ANK_REP_REGION"/>
    <property type="match status" value="3"/>
</dbReference>
<dbReference type="PROSITE" id="PS50088">
    <property type="entry name" value="ANK_REPEAT"/>
    <property type="match status" value="4"/>
</dbReference>
<organism evidence="6 7">
    <name type="scientific">Phialocephala subalpina</name>
    <dbReference type="NCBI Taxonomy" id="576137"/>
    <lineage>
        <taxon>Eukaryota</taxon>
        <taxon>Fungi</taxon>
        <taxon>Dikarya</taxon>
        <taxon>Ascomycota</taxon>
        <taxon>Pezizomycotina</taxon>
        <taxon>Leotiomycetes</taxon>
        <taxon>Helotiales</taxon>
        <taxon>Mollisiaceae</taxon>
        <taxon>Phialocephala</taxon>
        <taxon>Phialocephala fortinii species complex</taxon>
    </lineage>
</organism>
<proteinExistence type="predicted"/>
<keyword evidence="7" id="KW-1185">Reference proteome</keyword>
<dbReference type="Gene3D" id="1.25.40.20">
    <property type="entry name" value="Ankyrin repeat-containing domain"/>
    <property type="match status" value="3"/>
</dbReference>
<evidence type="ECO:0000313" key="6">
    <source>
        <dbReference type="EMBL" id="CZR61009.1"/>
    </source>
</evidence>
<reference evidence="6 7" key="1">
    <citation type="submission" date="2016-03" db="EMBL/GenBank/DDBJ databases">
        <authorList>
            <person name="Ploux O."/>
        </authorList>
    </citation>
    <scope>NUCLEOTIDE SEQUENCE [LARGE SCALE GENOMIC DNA]</scope>
    <source>
        <strain evidence="6 7">UAMH 11012</strain>
    </source>
</reference>
<dbReference type="STRING" id="576137.A0A1L7X7L4"/>
<dbReference type="SMART" id="SM00248">
    <property type="entry name" value="ANK"/>
    <property type="match status" value="10"/>
</dbReference>
<dbReference type="Pfam" id="PF12796">
    <property type="entry name" value="Ank_2"/>
    <property type="match status" value="1"/>
</dbReference>
<dbReference type="PANTHER" id="PTHR24198">
    <property type="entry name" value="ANKYRIN REPEAT AND PROTEIN KINASE DOMAIN-CONTAINING PROTEIN"/>
    <property type="match status" value="1"/>
</dbReference>
<evidence type="ECO:0000256" key="3">
    <source>
        <dbReference type="PROSITE-ProRule" id="PRU00023"/>
    </source>
</evidence>
<evidence type="ECO:0000259" key="5">
    <source>
        <dbReference type="Pfam" id="PF14420"/>
    </source>
</evidence>
<keyword evidence="1" id="KW-0677">Repeat</keyword>
<gene>
    <name evidence="6" type="ORF">PAC_10905</name>
</gene>
<name>A0A1L7X7L4_9HELO</name>
<dbReference type="SUPFAM" id="SSF48403">
    <property type="entry name" value="Ankyrin repeat"/>
    <property type="match status" value="1"/>
</dbReference>
<feature type="domain" description="Clr5" evidence="5">
    <location>
        <begin position="11"/>
        <end position="60"/>
    </location>
</feature>
<protein>
    <recommendedName>
        <fullName evidence="5">Clr5 domain-containing protein</fullName>
    </recommendedName>
</protein>
<dbReference type="PANTHER" id="PTHR24198:SF165">
    <property type="entry name" value="ANKYRIN REPEAT-CONTAINING PROTEIN-RELATED"/>
    <property type="match status" value="1"/>
</dbReference>
<feature type="region of interest" description="Disordered" evidence="4">
    <location>
        <begin position="80"/>
        <end position="106"/>
    </location>
</feature>
<dbReference type="AlphaFoldDB" id="A0A1L7X7L4"/>
<feature type="repeat" description="ANK" evidence="3">
    <location>
        <begin position="452"/>
        <end position="484"/>
    </location>
</feature>
<evidence type="ECO:0000256" key="2">
    <source>
        <dbReference type="ARBA" id="ARBA00023043"/>
    </source>
</evidence>
<sequence length="1200" mass="131849">MDSATRPIPLSEWEHWKDTILELTRHNTLKKVIAIMRDNHDFNASRSQYEARLRAWECRKNLSKEEWATVFETVEKLKSQHQDKSKTNIQQGEIQTSELQNKKGRSGGLRNVSIEILGTGRRWSPCATLEEVNQLNNSSNQVRSCVPPPTSAAISGDALSYPGPGVYEMLHAQVYDGINSFDMESTLEDLDLSHISSSENFDMDIIGERYPVCPEVCQLGPSRAMIPFSVGSTNSVSPGWDSPEWAQLTSKLFSPLPVAFLDRTSYLMNDLPFENFIRDLEIQGISLIKRDSNYPAIHVPLQNPIKIFLADINSCFPKDHTNQSDHGLLDTASIVSSLNGLLPSIQGNCDNGQSLGTEDEMLRAKLIQILLFSAANAFAGLQEIPIQGVFKYLSRYTDINMLSHASHSHVGKAMAENLFRAAIEAKDKSALRCLLALGSIDVNSILCTVGGRKYTPLGRAAHLLDLGVVQLLIKAGADINKTSDFGSSHQGALAILINDILPGRPIPPDAVEIGEVLLRAGAKVHPDIVKRVLQTLHLPRLVYGLVTSVSDYDHLSLIRDGFLSMIAGYLDDWQATEATKKIIMACERTKCKRCLTDYQDKVDWALIQGAKQGKMQFVQLLLLYSRTPHRALSAAIRSGRREVIDCILSLEPDLNAPAHSIDEEEWNSESEEAYQSITTSLAEAISAGDERLIEKLEHSAAFKCLGEGGRFQPAIAAASKNCNMVYIQKLLDCCPSPTPSHLTSAVLYAVQNDHEESLLTLLRAGADVNFPRTGKSFYTLPPSPLFAAVLRRNSRMVRAILDADALGHPSIGWDLYEYKGRKTTLLGEALQWGDMSIIQDLQLTFCHHSALQRNELSDVLERGDMAVFEFVLKSRMAFRDALTKCIGIGLSRGDTELIRKLVESGADPTDSSMLTTCVEKHPEMLPLLLELATFRMNRYIKPEFFGVGALCAAIRRGSAGVEAFNLLLGSGLVDVSTGHSSACWPLVIAIETSRSGDHADFEVIKKLLDAGCDPDLVYTRVFGWMNNETPLLEAIKTKCKDLVELLISRGATVNREANFGVKRTPLQKAVEVDSLEIVTLLLKAGADVNLRPATRGGATAFQLAAIRGNCIIAAKLLDLGADLHASPAEVNGRWPLEGAAENGGIEMIGFLWKINNGDFDQKQCRRAMELAEGNGYLACRDAIAELSQARAASLPALGTY</sequence>
<feature type="repeat" description="ANK" evidence="3">
    <location>
        <begin position="1061"/>
        <end position="1093"/>
    </location>
</feature>
<dbReference type="InterPro" id="IPR002110">
    <property type="entry name" value="Ankyrin_rpt"/>
</dbReference>
<evidence type="ECO:0000256" key="4">
    <source>
        <dbReference type="SAM" id="MobiDB-lite"/>
    </source>
</evidence>
<dbReference type="EMBL" id="FJOG01000017">
    <property type="protein sequence ID" value="CZR61009.1"/>
    <property type="molecule type" value="Genomic_DNA"/>
</dbReference>
<keyword evidence="2 3" id="KW-0040">ANK repeat</keyword>
<feature type="repeat" description="ANK" evidence="3">
    <location>
        <begin position="1026"/>
        <end position="1058"/>
    </location>
</feature>
<dbReference type="Pfam" id="PF14420">
    <property type="entry name" value="Clr5"/>
    <property type="match status" value="1"/>
</dbReference>
<feature type="repeat" description="ANK" evidence="3">
    <location>
        <begin position="1096"/>
        <end position="1128"/>
    </location>
</feature>
<evidence type="ECO:0000313" key="7">
    <source>
        <dbReference type="Proteomes" id="UP000184330"/>
    </source>
</evidence>
<accession>A0A1L7X7L4</accession>
<evidence type="ECO:0000256" key="1">
    <source>
        <dbReference type="ARBA" id="ARBA00022737"/>
    </source>
</evidence>
<dbReference type="OrthoDB" id="539213at2759"/>
<dbReference type="InterPro" id="IPR036770">
    <property type="entry name" value="Ankyrin_rpt-contain_sf"/>
</dbReference>
<dbReference type="InterPro" id="IPR025676">
    <property type="entry name" value="Clr5_dom"/>
</dbReference>
<feature type="compositionally biased region" description="Polar residues" evidence="4">
    <location>
        <begin position="87"/>
        <end position="99"/>
    </location>
</feature>
<dbReference type="Proteomes" id="UP000184330">
    <property type="component" value="Unassembled WGS sequence"/>
</dbReference>